<evidence type="ECO:0000259" key="2">
    <source>
        <dbReference type="Pfam" id="PF16344"/>
    </source>
</evidence>
<accession>A0A5J4FXN0</accession>
<feature type="domain" description="TonB-dependent receptor plug" evidence="1">
    <location>
        <begin position="128"/>
        <end position="206"/>
    </location>
</feature>
<dbReference type="Gene3D" id="2.170.130.10">
    <property type="entry name" value="TonB-dependent receptor, plug domain"/>
    <property type="match status" value="1"/>
</dbReference>
<dbReference type="InterPro" id="IPR037066">
    <property type="entry name" value="Plug_dom_sf"/>
</dbReference>
<gene>
    <name evidence="3" type="ORF">ULMS_04140</name>
</gene>
<dbReference type="EMBL" id="BKCF01000001">
    <property type="protein sequence ID" value="GEQ84906.1"/>
    <property type="molecule type" value="Genomic_DNA"/>
</dbReference>
<dbReference type="SUPFAM" id="SSF56935">
    <property type="entry name" value="Porins"/>
    <property type="match status" value="1"/>
</dbReference>
<dbReference type="InterPro" id="IPR032508">
    <property type="entry name" value="FecR_C"/>
</dbReference>
<comment type="caution">
    <text evidence="3">The sequence shown here is derived from an EMBL/GenBank/DDBJ whole genome shotgun (WGS) entry which is preliminary data.</text>
</comment>
<name>A0A5J4FXN0_9FLAO</name>
<dbReference type="RefSeq" id="WP_151892838.1">
    <property type="nucleotide sequence ID" value="NZ_BKCF01000001.1"/>
</dbReference>
<dbReference type="OrthoDB" id="9803050at2"/>
<reference evidence="3 4" key="1">
    <citation type="submission" date="2019-08" db="EMBL/GenBank/DDBJ databases">
        <title>Ulvibacter marinistellae sp. nov., isolated from a starfish, Patiria pectinifera.</title>
        <authorList>
            <person name="Kawano K."/>
            <person name="Ushijima N."/>
            <person name="Kihara M."/>
            <person name="Itoh H."/>
        </authorList>
    </citation>
    <scope>NUCLEOTIDE SEQUENCE [LARGE SCALE GENOMIC DNA]</scope>
    <source>
        <strain evidence="3 4">KK4</strain>
    </source>
</reference>
<dbReference type="Pfam" id="PF07715">
    <property type="entry name" value="Plug"/>
    <property type="match status" value="1"/>
</dbReference>
<dbReference type="Pfam" id="PF16344">
    <property type="entry name" value="FecR_C"/>
    <property type="match status" value="1"/>
</dbReference>
<organism evidence="3 4">
    <name type="scientific">Patiriisocius marinistellae</name>
    <dbReference type="NCBI Taxonomy" id="2494560"/>
    <lineage>
        <taxon>Bacteria</taxon>
        <taxon>Pseudomonadati</taxon>
        <taxon>Bacteroidota</taxon>
        <taxon>Flavobacteriia</taxon>
        <taxon>Flavobacteriales</taxon>
        <taxon>Flavobacteriaceae</taxon>
        <taxon>Patiriisocius</taxon>
    </lineage>
</organism>
<evidence type="ECO:0000313" key="4">
    <source>
        <dbReference type="Proteomes" id="UP000326994"/>
    </source>
</evidence>
<proteinExistence type="predicted"/>
<dbReference type="Gene3D" id="3.55.50.30">
    <property type="match status" value="1"/>
</dbReference>
<dbReference type="InterPro" id="IPR012910">
    <property type="entry name" value="Plug_dom"/>
</dbReference>
<dbReference type="Proteomes" id="UP000326994">
    <property type="component" value="Unassembled WGS sequence"/>
</dbReference>
<keyword evidence="4" id="KW-1185">Reference proteome</keyword>
<feature type="domain" description="Protein FecR C-terminal" evidence="2">
    <location>
        <begin position="14"/>
        <end position="76"/>
    </location>
</feature>
<evidence type="ECO:0000313" key="3">
    <source>
        <dbReference type="EMBL" id="GEQ84906.1"/>
    </source>
</evidence>
<dbReference type="AlphaFoldDB" id="A0A5J4FXN0"/>
<sequence length="747" mass="84763">MQPLKAQIQTELVPLISIIEQLETRYNVSFSFLNTTLLNIESSVPPENVTLKEALTILKEQTGLIFKVIDRKSIVIQKPVTVLMPQIEQLHTVIIQHYLTKGINLNADGTIKITPKDFDILPGLIEPDVMQTIKALPGITSTDETIANLNIRGGTNDQNLILWDGIKMYQSGHFFGMISAFDPYAIASVSVTKNGTSARFGDGVSGTVQMELSDAVNNKNTGGAGFNLLHGNGYLKFPLSEKMGLQISARRSITDVFNTVTYNQYFDRVFQDTDVTNNSANYNRTITKNEEFYFYDVSTKLIYDVTKKDKIQGSFLTIDNRLNYLEEATISDFPEALESGLSQKNVSGKLKYNRVWNSIFTTSISGYVSSYMLRAKNFDVINNQQILQENEVLDTGIKIEINNIISPTIQWINGYQFAEVGMSNLEDVNRPDFKRYIKEVIRSHAGFSEFEYAKRNTNIRGGLRVTHYRKFEEAFIEPRISASQKFAKNFRIELLGELKHQASTQIIDRQNDFLGIEKRRWVLANDSTVPIVYSRQVSLGLHYKKNTWLLSAEGYVKDVEGISSRSQGFQNQFQFTNTTGGYTINGLDFLAHKKWGNFKSWMSYSVNRNEYRFESLNNGFKFPNNVAIQHAVNFTTNYTYNKLALAIGFNWHSGLPTTAIANEENGTINYTTPNGDLLDNYFRADISATYKLTISPKLNSIIGLSLWNVLNHNNILNRYYTNDNDKIQVFEESSLGFTPNLSVRVSF</sequence>
<protein>
    <submittedName>
        <fullName evidence="3">Uncharacterized protein</fullName>
    </submittedName>
</protein>
<evidence type="ECO:0000259" key="1">
    <source>
        <dbReference type="Pfam" id="PF07715"/>
    </source>
</evidence>